<dbReference type="PANTHER" id="PTHR33993">
    <property type="entry name" value="GLYOXALASE-RELATED"/>
    <property type="match status" value="1"/>
</dbReference>
<evidence type="ECO:0000313" key="3">
    <source>
        <dbReference type="Proteomes" id="UP000623301"/>
    </source>
</evidence>
<dbReference type="PROSITE" id="PS51819">
    <property type="entry name" value="VOC"/>
    <property type="match status" value="1"/>
</dbReference>
<dbReference type="Pfam" id="PF00903">
    <property type="entry name" value="Glyoxalase"/>
    <property type="match status" value="1"/>
</dbReference>
<evidence type="ECO:0000259" key="1">
    <source>
        <dbReference type="PROSITE" id="PS51819"/>
    </source>
</evidence>
<sequence length="125" mass="13563">MKSAISWFEIPVTDYNRAKKFYTTVLGIGITDHPMPDGTMEYGVFDYKPEEEGVGGAIFKGDDAKPSMEGVTVYLNGGNDLSLPLSRVERAGGKVLLPKTDIGENGFFALLKDTEGNKVALHSMS</sequence>
<feature type="domain" description="VOC" evidence="1">
    <location>
        <begin position="4"/>
        <end position="124"/>
    </location>
</feature>
<dbReference type="EMBL" id="JAEHFJ010000003">
    <property type="protein sequence ID" value="MBJ2174310.1"/>
    <property type="molecule type" value="Genomic_DNA"/>
</dbReference>
<dbReference type="InterPro" id="IPR052164">
    <property type="entry name" value="Anthracycline_SecMetBiosynth"/>
</dbReference>
<dbReference type="InterPro" id="IPR004360">
    <property type="entry name" value="Glyas_Fos-R_dOase_dom"/>
</dbReference>
<dbReference type="SUPFAM" id="SSF54593">
    <property type="entry name" value="Glyoxalase/Bleomycin resistance protein/Dihydroxybiphenyl dioxygenase"/>
    <property type="match status" value="1"/>
</dbReference>
<dbReference type="CDD" id="cd07247">
    <property type="entry name" value="SgaA_N_like"/>
    <property type="match status" value="1"/>
</dbReference>
<proteinExistence type="predicted"/>
<comment type="caution">
    <text evidence="2">The sequence shown here is derived from an EMBL/GenBank/DDBJ whole genome shotgun (WGS) entry which is preliminary data.</text>
</comment>
<gene>
    <name evidence="2" type="ORF">JBL43_08675</name>
</gene>
<keyword evidence="3" id="KW-1185">Reference proteome</keyword>
<dbReference type="PANTHER" id="PTHR33993:SF2">
    <property type="entry name" value="VOC DOMAIN-CONTAINING PROTEIN"/>
    <property type="match status" value="1"/>
</dbReference>
<organism evidence="2 3">
    <name type="scientific">Aureibaculum flavum</name>
    <dbReference type="NCBI Taxonomy" id="2795986"/>
    <lineage>
        <taxon>Bacteria</taxon>
        <taxon>Pseudomonadati</taxon>
        <taxon>Bacteroidota</taxon>
        <taxon>Flavobacteriia</taxon>
        <taxon>Flavobacteriales</taxon>
        <taxon>Flavobacteriaceae</taxon>
        <taxon>Aureibaculum</taxon>
    </lineage>
</organism>
<name>A0ABS0WQQ6_9FLAO</name>
<dbReference type="InterPro" id="IPR037523">
    <property type="entry name" value="VOC_core"/>
</dbReference>
<dbReference type="RefSeq" id="WP_198841045.1">
    <property type="nucleotide sequence ID" value="NZ_JAEHFJ010000003.1"/>
</dbReference>
<protein>
    <submittedName>
        <fullName evidence="2">VOC family protein</fullName>
    </submittedName>
</protein>
<dbReference type="Gene3D" id="3.10.180.10">
    <property type="entry name" value="2,3-Dihydroxybiphenyl 1,2-Dioxygenase, domain 1"/>
    <property type="match status" value="1"/>
</dbReference>
<dbReference type="Proteomes" id="UP000623301">
    <property type="component" value="Unassembled WGS sequence"/>
</dbReference>
<dbReference type="InterPro" id="IPR029068">
    <property type="entry name" value="Glyas_Bleomycin-R_OHBP_Dase"/>
</dbReference>
<reference evidence="2 3" key="1">
    <citation type="submission" date="2020-12" db="EMBL/GenBank/DDBJ databases">
        <title>Aureibaculum luteum sp. nov. and Aureibaculum flavum sp. nov., novel members of the family Flavobacteriaceae isolated from Antarctic intertidal sediments.</title>
        <authorList>
            <person name="He X."/>
            <person name="Zhang X."/>
        </authorList>
    </citation>
    <scope>NUCLEOTIDE SEQUENCE [LARGE SCALE GENOMIC DNA]</scope>
    <source>
        <strain evidence="2 3">A20</strain>
    </source>
</reference>
<accession>A0ABS0WQQ6</accession>
<evidence type="ECO:0000313" key="2">
    <source>
        <dbReference type="EMBL" id="MBJ2174310.1"/>
    </source>
</evidence>